<keyword evidence="6" id="KW-0963">Cytoplasm</keyword>
<feature type="non-terminal residue" evidence="9">
    <location>
        <position position="1"/>
    </location>
</feature>
<dbReference type="STRING" id="869754.A0A1A0HBH8"/>
<evidence type="ECO:0000256" key="7">
    <source>
        <dbReference type="ARBA" id="ARBA00023242"/>
    </source>
</evidence>
<dbReference type="GO" id="GO:0062092">
    <property type="term" value="C:Yae1-Lto1 complex"/>
    <property type="evidence" value="ECO:0007669"/>
    <property type="project" value="EnsemblFungi"/>
</dbReference>
<dbReference type="PANTHER" id="PTHR18829">
    <property type="entry name" value="PROTEIN YAE1 HOMOLOG"/>
    <property type="match status" value="1"/>
</dbReference>
<dbReference type="EMBL" id="LXTC01000003">
    <property type="protein sequence ID" value="OBA21232.1"/>
    <property type="molecule type" value="Genomic_DNA"/>
</dbReference>
<keyword evidence="7" id="KW-0539">Nucleus</keyword>
<keyword evidence="10" id="KW-1185">Reference proteome</keyword>
<evidence type="ECO:0000256" key="6">
    <source>
        <dbReference type="ARBA" id="ARBA00022490"/>
    </source>
</evidence>
<evidence type="ECO:0000256" key="3">
    <source>
        <dbReference type="ARBA" id="ARBA00007096"/>
    </source>
</evidence>
<proteinExistence type="inferred from homology"/>
<dbReference type="GO" id="GO:0097361">
    <property type="term" value="C:cytosolic [4Fe-4S] assembly targeting complex"/>
    <property type="evidence" value="ECO:0007669"/>
    <property type="project" value="EnsemblFungi"/>
</dbReference>
<dbReference type="OrthoDB" id="10064318at2759"/>
<feature type="domain" description="Essential protein Yae1 N-terminal" evidence="8">
    <location>
        <begin position="48"/>
        <end position="85"/>
    </location>
</feature>
<dbReference type="Proteomes" id="UP000092555">
    <property type="component" value="Unassembled WGS sequence"/>
</dbReference>
<dbReference type="GO" id="GO:0030674">
    <property type="term" value="F:protein-macromolecule adaptor activity"/>
    <property type="evidence" value="ECO:0007669"/>
    <property type="project" value="EnsemblFungi"/>
</dbReference>
<dbReference type="AlphaFoldDB" id="A0A1A0HBH8"/>
<dbReference type="GO" id="GO:0051604">
    <property type="term" value="P:protein maturation"/>
    <property type="evidence" value="ECO:0007669"/>
    <property type="project" value="EnsemblFungi"/>
</dbReference>
<evidence type="ECO:0000256" key="2">
    <source>
        <dbReference type="ARBA" id="ARBA00004496"/>
    </source>
</evidence>
<protein>
    <recommendedName>
        <fullName evidence="5">Protein YAE1</fullName>
    </recommendedName>
    <alternativeName>
        <fullName evidence="4">Protein yae1</fullName>
    </alternativeName>
</protein>
<organism evidence="9 10">
    <name type="scientific">Metschnikowia bicuspidata var. bicuspidata NRRL YB-4993</name>
    <dbReference type="NCBI Taxonomy" id="869754"/>
    <lineage>
        <taxon>Eukaryota</taxon>
        <taxon>Fungi</taxon>
        <taxon>Dikarya</taxon>
        <taxon>Ascomycota</taxon>
        <taxon>Saccharomycotina</taxon>
        <taxon>Pichiomycetes</taxon>
        <taxon>Metschnikowiaceae</taxon>
        <taxon>Metschnikowia</taxon>
    </lineage>
</organism>
<dbReference type="PANTHER" id="PTHR18829:SF0">
    <property type="entry name" value="PROTEIN YAE1 HOMOLOG"/>
    <property type="match status" value="1"/>
</dbReference>
<comment type="caution">
    <text evidence="9">The sequence shown here is derived from an EMBL/GenBank/DDBJ whole genome shotgun (WGS) entry which is preliminary data.</text>
</comment>
<evidence type="ECO:0000313" key="9">
    <source>
        <dbReference type="EMBL" id="OBA21232.1"/>
    </source>
</evidence>
<evidence type="ECO:0000256" key="1">
    <source>
        <dbReference type="ARBA" id="ARBA00004123"/>
    </source>
</evidence>
<evidence type="ECO:0000313" key="10">
    <source>
        <dbReference type="Proteomes" id="UP000092555"/>
    </source>
</evidence>
<dbReference type="RefSeq" id="XP_018711742.1">
    <property type="nucleotide sequence ID" value="XM_018855329.1"/>
</dbReference>
<comment type="subcellular location">
    <subcellularLocation>
        <location evidence="2">Cytoplasm</location>
    </subcellularLocation>
    <subcellularLocation>
        <location evidence="1">Nucleus</location>
    </subcellularLocation>
</comment>
<comment type="similarity">
    <text evidence="3">Belongs to the YAE1 family.</text>
</comment>
<gene>
    <name evidence="9" type="ORF">METBIDRAFT_27045</name>
</gene>
<dbReference type="GeneID" id="30028305"/>
<evidence type="ECO:0000256" key="5">
    <source>
        <dbReference type="ARBA" id="ARBA00018400"/>
    </source>
</evidence>
<dbReference type="GO" id="GO:0005634">
    <property type="term" value="C:nucleus"/>
    <property type="evidence" value="ECO:0007669"/>
    <property type="project" value="UniProtKB-SubCell"/>
</dbReference>
<evidence type="ECO:0000259" key="8">
    <source>
        <dbReference type="Pfam" id="PF09811"/>
    </source>
</evidence>
<feature type="non-terminal residue" evidence="9">
    <location>
        <position position="128"/>
    </location>
</feature>
<reference evidence="9 10" key="1">
    <citation type="submission" date="2016-05" db="EMBL/GenBank/DDBJ databases">
        <title>Comparative genomics of biotechnologically important yeasts.</title>
        <authorList>
            <consortium name="DOE Joint Genome Institute"/>
            <person name="Riley R."/>
            <person name="Haridas S."/>
            <person name="Wolfe K.H."/>
            <person name="Lopes M.R."/>
            <person name="Hittinger C.T."/>
            <person name="Goker M."/>
            <person name="Salamov A."/>
            <person name="Wisecaver J."/>
            <person name="Long T.M."/>
            <person name="Aerts A.L."/>
            <person name="Barry K."/>
            <person name="Choi C."/>
            <person name="Clum A."/>
            <person name="Coughlan A.Y."/>
            <person name="Deshpande S."/>
            <person name="Douglass A.P."/>
            <person name="Hanson S.J."/>
            <person name="Klenk H.-P."/>
            <person name="LaButti K."/>
            <person name="Lapidus A."/>
            <person name="Lindquist E."/>
            <person name="Lipzen A."/>
            <person name="Meier-kolthoff J.P."/>
            <person name="Ohm R.A."/>
            <person name="Otillar R.P."/>
            <person name="Pangilinan J."/>
            <person name="Peng Y."/>
            <person name="Rokas A."/>
            <person name="Rosa C.A."/>
            <person name="Scheuner C."/>
            <person name="Sibirny A.A."/>
            <person name="Slot J.C."/>
            <person name="Stielow J.B."/>
            <person name="Sun H."/>
            <person name="Kurtzman C.P."/>
            <person name="Blackwell M."/>
            <person name="Grigoriev I.V."/>
            <person name="Jeffries T.W."/>
        </authorList>
    </citation>
    <scope>NUCLEOTIDE SEQUENCE [LARGE SCALE GENOMIC DNA]</scope>
    <source>
        <strain evidence="9 10">NRRL YB-4993</strain>
    </source>
</reference>
<sequence length="128" mass="14221">CTGKCHCKAKKSEKTSDKDLQLTDDVWGSDEESISIHADLQRAHVNQGYLDGITKAQELGLQDGFDKGFPTGASLGIRVGKVLATLHGKSQFKEAQGALNITQVLDKKYFDNQLDLHNSQHLLLQRWE</sequence>
<dbReference type="InterPro" id="IPR019191">
    <property type="entry name" value="Essential_protein_Yae1_N"/>
</dbReference>
<name>A0A1A0HBH8_9ASCO</name>
<dbReference type="Pfam" id="PF09811">
    <property type="entry name" value="Yae1_N"/>
    <property type="match status" value="1"/>
</dbReference>
<accession>A0A1A0HBH8</accession>
<dbReference type="InterPro" id="IPR038881">
    <property type="entry name" value="Yae1-like"/>
</dbReference>
<evidence type="ECO:0000256" key="4">
    <source>
        <dbReference type="ARBA" id="ARBA00017286"/>
    </source>
</evidence>